<dbReference type="CDD" id="cd05009">
    <property type="entry name" value="SIS_GlmS_GlmD_2"/>
    <property type="match status" value="1"/>
</dbReference>
<comment type="caution">
    <text evidence="13">The sequence shown here is derived from an EMBL/GenBank/DDBJ whole genome shotgun (WGS) entry which is preliminary data.</text>
</comment>
<evidence type="ECO:0000256" key="8">
    <source>
        <dbReference type="ARBA" id="ARBA00022737"/>
    </source>
</evidence>
<evidence type="ECO:0000256" key="10">
    <source>
        <dbReference type="HAMAP-Rule" id="MF_00164"/>
    </source>
</evidence>
<dbReference type="FunFam" id="3.60.20.10:FF:000006">
    <property type="entry name" value="Glutamine--fructose-6-phosphate aminotransferase [isomerizing]"/>
    <property type="match status" value="1"/>
</dbReference>
<dbReference type="GO" id="GO:0046349">
    <property type="term" value="P:amino sugar biosynthetic process"/>
    <property type="evidence" value="ECO:0007669"/>
    <property type="project" value="UniProtKB-ARBA"/>
</dbReference>
<dbReference type="EMBL" id="PZKF01000035">
    <property type="protein sequence ID" value="PTE16706.1"/>
    <property type="molecule type" value="Genomic_DNA"/>
</dbReference>
<evidence type="ECO:0000313" key="14">
    <source>
        <dbReference type="Proteomes" id="UP000241899"/>
    </source>
</evidence>
<dbReference type="GO" id="GO:0004360">
    <property type="term" value="F:glutamine-fructose-6-phosphate transaminase (isomerizing) activity"/>
    <property type="evidence" value="ECO:0007669"/>
    <property type="project" value="UniProtKB-UniRule"/>
</dbReference>
<dbReference type="InterPro" id="IPR029055">
    <property type="entry name" value="Ntn_hydrolases_N"/>
</dbReference>
<dbReference type="GO" id="GO:0006047">
    <property type="term" value="P:UDP-N-acetylglucosamine metabolic process"/>
    <property type="evidence" value="ECO:0007669"/>
    <property type="project" value="TreeGrafter"/>
</dbReference>
<feature type="domain" description="SIS" evidence="12">
    <location>
        <begin position="280"/>
        <end position="419"/>
    </location>
</feature>
<evidence type="ECO:0000256" key="1">
    <source>
        <dbReference type="ARBA" id="ARBA00001031"/>
    </source>
</evidence>
<evidence type="ECO:0000256" key="5">
    <source>
        <dbReference type="ARBA" id="ARBA00022490"/>
    </source>
</evidence>
<dbReference type="HAMAP" id="MF_00164">
    <property type="entry name" value="GlmS"/>
    <property type="match status" value="1"/>
</dbReference>
<dbReference type="FunFam" id="3.40.50.10490:FF:000001">
    <property type="entry name" value="Glutamine--fructose-6-phosphate aminotransferase [isomerizing]"/>
    <property type="match status" value="1"/>
</dbReference>
<dbReference type="InterPro" id="IPR047084">
    <property type="entry name" value="GFAT_N"/>
</dbReference>
<dbReference type="GO" id="GO:0006487">
    <property type="term" value="P:protein N-linked glycosylation"/>
    <property type="evidence" value="ECO:0007669"/>
    <property type="project" value="TreeGrafter"/>
</dbReference>
<keyword evidence="9" id="KW-0315">Glutamine amidotransferase</keyword>
<dbReference type="CDD" id="cd00714">
    <property type="entry name" value="GFAT"/>
    <property type="match status" value="1"/>
</dbReference>
<dbReference type="InterPro" id="IPR035466">
    <property type="entry name" value="GlmS/AgaS_SIS"/>
</dbReference>
<dbReference type="GO" id="GO:0006002">
    <property type="term" value="P:fructose 6-phosphate metabolic process"/>
    <property type="evidence" value="ECO:0007669"/>
    <property type="project" value="TreeGrafter"/>
</dbReference>
<dbReference type="Gene3D" id="3.60.20.10">
    <property type="entry name" value="Glutamine Phosphoribosylpyrophosphate, subunit 1, domain 1"/>
    <property type="match status" value="1"/>
</dbReference>
<dbReference type="InterPro" id="IPR001347">
    <property type="entry name" value="SIS_dom"/>
</dbReference>
<dbReference type="EC" id="2.6.1.16" evidence="3 10"/>
<organism evidence="13 14">
    <name type="scientific">Phaeovulum veldkampii DSM 11550</name>
    <dbReference type="NCBI Taxonomy" id="1185920"/>
    <lineage>
        <taxon>Bacteria</taxon>
        <taxon>Pseudomonadati</taxon>
        <taxon>Pseudomonadota</taxon>
        <taxon>Alphaproteobacteria</taxon>
        <taxon>Rhodobacterales</taxon>
        <taxon>Paracoccaceae</taxon>
        <taxon>Phaeovulum</taxon>
    </lineage>
</organism>
<dbReference type="Proteomes" id="UP000241899">
    <property type="component" value="Unassembled WGS sequence"/>
</dbReference>
<feature type="active site" description="Nucleophile; for GATase activity" evidence="10">
    <location>
        <position position="2"/>
    </location>
</feature>
<gene>
    <name evidence="10 13" type="primary">glmS</name>
    <name evidence="13" type="ORF">C5F46_12920</name>
</gene>
<comment type="subcellular location">
    <subcellularLocation>
        <location evidence="2 10">Cytoplasm</location>
    </subcellularLocation>
</comment>
<keyword evidence="8" id="KW-0677">Repeat</keyword>
<dbReference type="InterPro" id="IPR046348">
    <property type="entry name" value="SIS_dom_sf"/>
</dbReference>
<feature type="domain" description="Glutamine amidotransferase type-2" evidence="11">
    <location>
        <begin position="2"/>
        <end position="217"/>
    </location>
</feature>
<dbReference type="CDD" id="cd05008">
    <property type="entry name" value="SIS_GlmS_GlmD_1"/>
    <property type="match status" value="1"/>
</dbReference>
<dbReference type="Pfam" id="PF13522">
    <property type="entry name" value="GATase_6"/>
    <property type="match status" value="1"/>
</dbReference>
<evidence type="ECO:0000256" key="2">
    <source>
        <dbReference type="ARBA" id="ARBA00004496"/>
    </source>
</evidence>
<feature type="initiator methionine" description="Removed" evidence="10">
    <location>
        <position position="1"/>
    </location>
</feature>
<feature type="domain" description="SIS" evidence="12">
    <location>
        <begin position="452"/>
        <end position="594"/>
    </location>
</feature>
<accession>A0A2T4JFN7</accession>
<dbReference type="PROSITE" id="PS51464">
    <property type="entry name" value="SIS"/>
    <property type="match status" value="2"/>
</dbReference>
<evidence type="ECO:0000256" key="4">
    <source>
        <dbReference type="ARBA" id="ARBA00016090"/>
    </source>
</evidence>
<dbReference type="Pfam" id="PF01380">
    <property type="entry name" value="SIS"/>
    <property type="match status" value="2"/>
</dbReference>
<evidence type="ECO:0000256" key="3">
    <source>
        <dbReference type="ARBA" id="ARBA00012916"/>
    </source>
</evidence>
<feature type="active site" description="For Fru-6P isomerization activity" evidence="10">
    <location>
        <position position="599"/>
    </location>
</feature>
<evidence type="ECO:0000256" key="9">
    <source>
        <dbReference type="ARBA" id="ARBA00022962"/>
    </source>
</evidence>
<evidence type="ECO:0000256" key="6">
    <source>
        <dbReference type="ARBA" id="ARBA00022576"/>
    </source>
</evidence>
<reference evidence="13 14" key="1">
    <citation type="submission" date="2018-03" db="EMBL/GenBank/DDBJ databases">
        <title>Rhodobacter veldkampii.</title>
        <authorList>
            <person name="Meyer T.E."/>
            <person name="Miller S."/>
            <person name="Lodha T."/>
            <person name="Gandham S."/>
            <person name="Chintalapati S."/>
            <person name="Chintalapati V.R."/>
        </authorList>
    </citation>
    <scope>NUCLEOTIDE SEQUENCE [LARGE SCALE GENOMIC DNA]</scope>
    <source>
        <strain evidence="13 14">DSM 11550</strain>
    </source>
</reference>
<keyword evidence="5 10" id="KW-0963">Cytoplasm</keyword>
<dbReference type="RefSeq" id="WP_107325759.1">
    <property type="nucleotide sequence ID" value="NZ_NHSP01000022.1"/>
</dbReference>
<dbReference type="NCBIfam" id="NF001484">
    <property type="entry name" value="PRK00331.1"/>
    <property type="match status" value="1"/>
</dbReference>
<dbReference type="InterPro" id="IPR017932">
    <property type="entry name" value="GATase_2_dom"/>
</dbReference>
<name>A0A2T4JFN7_9RHOB</name>
<keyword evidence="14" id="KW-1185">Reference proteome</keyword>
<protein>
    <recommendedName>
        <fullName evidence="4 10">Glutamine--fructose-6-phosphate aminotransferase [isomerizing]</fullName>
        <ecNumber evidence="3 10">2.6.1.16</ecNumber>
    </recommendedName>
    <alternativeName>
        <fullName evidence="10">D-fructose-6-phosphate amidotransferase</fullName>
    </alternativeName>
    <alternativeName>
        <fullName evidence="10">GFAT</fullName>
    </alternativeName>
    <alternativeName>
        <fullName evidence="10">Glucosamine-6-phosphate synthase</fullName>
    </alternativeName>
    <alternativeName>
        <fullName evidence="10">Hexosephosphate aminotransferase</fullName>
    </alternativeName>
    <alternativeName>
        <fullName evidence="10">L-glutamine--D-fructose-6-phosphate amidotransferase</fullName>
    </alternativeName>
</protein>
<dbReference type="GO" id="GO:0005829">
    <property type="term" value="C:cytosol"/>
    <property type="evidence" value="ECO:0007669"/>
    <property type="project" value="TreeGrafter"/>
</dbReference>
<keyword evidence="7 10" id="KW-0808">Transferase</keyword>
<evidence type="ECO:0000259" key="11">
    <source>
        <dbReference type="PROSITE" id="PS51278"/>
    </source>
</evidence>
<dbReference type="SUPFAM" id="SSF56235">
    <property type="entry name" value="N-terminal nucleophile aminohydrolases (Ntn hydrolases)"/>
    <property type="match status" value="1"/>
</dbReference>
<dbReference type="AlphaFoldDB" id="A0A2T4JFN7"/>
<evidence type="ECO:0000313" key="13">
    <source>
        <dbReference type="EMBL" id="PTE16706.1"/>
    </source>
</evidence>
<dbReference type="GO" id="GO:0005975">
    <property type="term" value="P:carbohydrate metabolic process"/>
    <property type="evidence" value="ECO:0007669"/>
    <property type="project" value="UniProtKB-UniRule"/>
</dbReference>
<evidence type="ECO:0000256" key="7">
    <source>
        <dbReference type="ARBA" id="ARBA00022679"/>
    </source>
</evidence>
<proteinExistence type="inferred from homology"/>
<dbReference type="GO" id="GO:0097367">
    <property type="term" value="F:carbohydrate derivative binding"/>
    <property type="evidence" value="ECO:0007669"/>
    <property type="project" value="InterPro"/>
</dbReference>
<comment type="function">
    <text evidence="10">Catalyzes the first step in hexosamine metabolism, converting fructose-6P into glucosamine-6P using glutamine as a nitrogen source.</text>
</comment>
<dbReference type="PANTHER" id="PTHR10937:SF0">
    <property type="entry name" value="GLUTAMINE--FRUCTOSE-6-PHOSPHATE TRANSAMINASE (ISOMERIZING)"/>
    <property type="match status" value="1"/>
</dbReference>
<dbReference type="PROSITE" id="PS51278">
    <property type="entry name" value="GATASE_TYPE_2"/>
    <property type="match status" value="1"/>
</dbReference>
<dbReference type="SUPFAM" id="SSF53697">
    <property type="entry name" value="SIS domain"/>
    <property type="match status" value="1"/>
</dbReference>
<dbReference type="FunFam" id="3.40.50.10490:FF:000002">
    <property type="entry name" value="Glutamine--fructose-6-phosphate aminotransferase [isomerizing]"/>
    <property type="match status" value="1"/>
</dbReference>
<evidence type="ECO:0000259" key="12">
    <source>
        <dbReference type="PROSITE" id="PS51464"/>
    </source>
</evidence>
<comment type="subunit">
    <text evidence="10">Homodimer.</text>
</comment>
<dbReference type="InterPro" id="IPR005855">
    <property type="entry name" value="GFAT"/>
</dbReference>
<comment type="catalytic activity">
    <reaction evidence="1 10">
        <text>D-fructose 6-phosphate + L-glutamine = D-glucosamine 6-phosphate + L-glutamate</text>
        <dbReference type="Rhea" id="RHEA:13237"/>
        <dbReference type="ChEBI" id="CHEBI:29985"/>
        <dbReference type="ChEBI" id="CHEBI:58359"/>
        <dbReference type="ChEBI" id="CHEBI:58725"/>
        <dbReference type="ChEBI" id="CHEBI:61527"/>
        <dbReference type="EC" id="2.6.1.16"/>
    </reaction>
</comment>
<dbReference type="OrthoDB" id="9761808at2"/>
<dbReference type="InterPro" id="IPR035490">
    <property type="entry name" value="GlmS/FrlB_SIS"/>
</dbReference>
<keyword evidence="6 10" id="KW-0032">Aminotransferase</keyword>
<dbReference type="PANTHER" id="PTHR10937">
    <property type="entry name" value="GLUCOSAMINE--FRUCTOSE-6-PHOSPHATE AMINOTRANSFERASE, ISOMERIZING"/>
    <property type="match status" value="1"/>
</dbReference>
<dbReference type="Gene3D" id="3.40.50.10490">
    <property type="entry name" value="Glucose-6-phosphate isomerase like protein, domain 1"/>
    <property type="match status" value="2"/>
</dbReference>
<sequence>MCGIVGALGNHEVAPLLLDSLKRLEYRGYDSAGIATVNAGRLDRRRAVGKLVHLSDLLVHDPLPGKAGIGHTRWATHGAATTGNAHPHRSGPVAVVHNGIIENFRDLRAELAEAGLMPESETDTETVALLTRLHMDRGLPPREAARATLARLHGAFALLFLFEGEDDLLIAARKGSPLAIGHGHGEMFVGSDAIALAPLTDRITYLEEGDYAFITRAGAEIYDAEGRPANREILQIDLGQTRVDKAGFKHFMAKEIAEQPAVLGNALAHYVKDGQINLPAGVAFAGLDRLTLVACGTAFYACSVAKYWFESLAGLPVEIDVASEFRYREPPMPARSWAIFVSQSGETADTLAALRYCQGKVEKTVAVVNVPTSSIAREADLALPILAGIEVGVASTKAFTCQLLVLALLALKAGHDRGHLDDAQLAAHLAALARLPGLIHQALAVAPEIEKLAEHLAEAQDVLFLGRGPMYPLALEGALKLKEISYIHAEGYASGELKHGPIALIDRTVPVVVMAPHDRLFDKTVSNMQEVLARHGQVLLVSDARGAAEAGAGTWACLRLPEVAEPFAPILYAIPAQLLAYYTAVAKGTDVDQPRNLAKSVTVE</sequence>
<dbReference type="NCBIfam" id="TIGR01135">
    <property type="entry name" value="glmS"/>
    <property type="match status" value="1"/>
</dbReference>